<dbReference type="Gene3D" id="1.10.1040.10">
    <property type="entry name" value="N-(1-d-carboxylethyl)-l-norvaline Dehydrogenase, domain 2"/>
    <property type="match status" value="1"/>
</dbReference>
<dbReference type="HAMAP" id="MF_00394">
    <property type="entry name" value="NAD_Glyc3P_dehydrog"/>
    <property type="match status" value="1"/>
</dbReference>
<keyword evidence="3 7" id="KW-0560">Oxidoreductase</keyword>
<keyword evidence="7" id="KW-0521">NADP</keyword>
<dbReference type="InterPro" id="IPR011128">
    <property type="entry name" value="G3P_DH_NAD-dep_N"/>
</dbReference>
<dbReference type="RefSeq" id="WP_010882453.1">
    <property type="nucleotide sequence ID" value="NC_016843.1"/>
</dbReference>
<feature type="binding site" evidence="10">
    <location>
        <position position="276"/>
    </location>
    <ligand>
        <name>NAD(+)</name>
        <dbReference type="ChEBI" id="CHEBI:57540"/>
    </ligand>
</feature>
<feature type="binding site" evidence="7">
    <location>
        <position position="117"/>
    </location>
    <ligand>
        <name>NADPH</name>
        <dbReference type="ChEBI" id="CHEBI:57783"/>
    </ligand>
</feature>
<dbReference type="PRINTS" id="PR00077">
    <property type="entry name" value="GPDHDRGNASE"/>
</dbReference>
<evidence type="ECO:0000256" key="6">
    <source>
        <dbReference type="ARBA" id="ARBA00023264"/>
    </source>
</evidence>
<feature type="binding site" evidence="7">
    <location>
        <position position="276"/>
    </location>
    <ligand>
        <name>sn-glycerol 3-phosphate</name>
        <dbReference type="ChEBI" id="CHEBI:57597"/>
    </ligand>
</feature>
<feature type="binding site" evidence="7">
    <location>
        <position position="276"/>
    </location>
    <ligand>
        <name>NADPH</name>
        <dbReference type="ChEBI" id="CHEBI:57783"/>
    </ligand>
</feature>
<dbReference type="InterPro" id="IPR008927">
    <property type="entry name" value="6-PGluconate_DH-like_C_sf"/>
</dbReference>
<accession>A0AAU8PHK0</accession>
<keyword evidence="7 10" id="KW-0520">NAD</keyword>
<comment type="pathway">
    <text evidence="7">Membrane lipid metabolism; glycerophospholipid metabolism.</text>
</comment>
<dbReference type="InterPro" id="IPR006109">
    <property type="entry name" value="G3P_DH_NAD-dep_C"/>
</dbReference>
<dbReference type="PROSITE" id="PS00957">
    <property type="entry name" value="NAD_G3PDH"/>
    <property type="match status" value="1"/>
</dbReference>
<dbReference type="GO" id="GO:0046168">
    <property type="term" value="P:glycerol-3-phosphate catabolic process"/>
    <property type="evidence" value="ECO:0007669"/>
    <property type="project" value="InterPro"/>
</dbReference>
<feature type="binding site" evidence="7">
    <location>
        <position position="151"/>
    </location>
    <ligand>
        <name>sn-glycerol 3-phosphate</name>
        <dbReference type="ChEBI" id="CHEBI:57597"/>
    </ligand>
</feature>
<feature type="binding site" evidence="9">
    <location>
        <position position="117"/>
    </location>
    <ligand>
        <name>substrate</name>
    </ligand>
</feature>
<dbReference type="SMR" id="A0AAU8PHK0"/>
<evidence type="ECO:0000256" key="5">
    <source>
        <dbReference type="ARBA" id="ARBA00023209"/>
    </source>
</evidence>
<evidence type="ECO:0000256" key="9">
    <source>
        <dbReference type="PIRSR" id="PIRSR000114-2"/>
    </source>
</evidence>
<evidence type="ECO:0000256" key="3">
    <source>
        <dbReference type="ARBA" id="ARBA00023002"/>
    </source>
</evidence>
<keyword evidence="6 7" id="KW-1208">Phospholipid metabolism</keyword>
<feature type="binding site" evidence="10">
    <location>
        <begin position="8"/>
        <end position="13"/>
    </location>
    <ligand>
        <name>NAD(+)</name>
        <dbReference type="ChEBI" id="CHEBI:57540"/>
    </ligand>
</feature>
<feature type="binding site" evidence="7">
    <location>
        <position position="12"/>
    </location>
    <ligand>
        <name>NADPH</name>
        <dbReference type="ChEBI" id="CHEBI:57783"/>
    </ligand>
</feature>
<comment type="catalytic activity">
    <reaction evidence="7 12">
        <text>sn-glycerol 3-phosphate + NADP(+) = dihydroxyacetone phosphate + NADPH + H(+)</text>
        <dbReference type="Rhea" id="RHEA:11096"/>
        <dbReference type="ChEBI" id="CHEBI:15378"/>
        <dbReference type="ChEBI" id="CHEBI:57597"/>
        <dbReference type="ChEBI" id="CHEBI:57642"/>
        <dbReference type="ChEBI" id="CHEBI:57783"/>
        <dbReference type="ChEBI" id="CHEBI:58349"/>
        <dbReference type="EC" id="1.1.1.94"/>
    </reaction>
</comment>
<dbReference type="AlphaFoldDB" id="A0AAU8PHK0"/>
<dbReference type="Pfam" id="PF01210">
    <property type="entry name" value="NAD_Gly3P_dh_N"/>
    <property type="match status" value="1"/>
</dbReference>
<dbReference type="InterPro" id="IPR036291">
    <property type="entry name" value="NAD(P)-bd_dom_sf"/>
</dbReference>
<dbReference type="SUPFAM" id="SSF51735">
    <property type="entry name" value="NAD(P)-binding Rossmann-fold domains"/>
    <property type="match status" value="1"/>
</dbReference>
<dbReference type="GO" id="GO:0046167">
    <property type="term" value="P:glycerol-3-phosphate biosynthetic process"/>
    <property type="evidence" value="ECO:0007669"/>
    <property type="project" value="UniProtKB-UniRule"/>
</dbReference>
<comment type="subcellular location">
    <subcellularLocation>
        <location evidence="7">Cytoplasm</location>
    </subcellularLocation>
</comment>
<dbReference type="PANTHER" id="PTHR11728">
    <property type="entry name" value="GLYCEROL-3-PHOSPHATE DEHYDROGENASE"/>
    <property type="match status" value="1"/>
</dbReference>
<proteinExistence type="inferred from homology"/>
<keyword evidence="5 7" id="KW-0594">Phospholipid biosynthesis</keyword>
<dbReference type="SUPFAM" id="SSF48179">
    <property type="entry name" value="6-phosphogluconate dehydrogenase C-terminal domain-like"/>
    <property type="match status" value="1"/>
</dbReference>
<dbReference type="NCBIfam" id="NF000942">
    <property type="entry name" value="PRK00094.1-4"/>
    <property type="match status" value="1"/>
</dbReference>
<comment type="caution">
    <text evidence="7">Lacks conserved residue(s) required for the propagation of feature annotation.</text>
</comment>
<evidence type="ECO:0000256" key="8">
    <source>
        <dbReference type="PIRSR" id="PIRSR000114-1"/>
    </source>
</evidence>
<keyword evidence="7" id="KW-0547">Nucleotide-binding</keyword>
<evidence type="ECO:0000256" key="7">
    <source>
        <dbReference type="HAMAP-Rule" id="MF_00394"/>
    </source>
</evidence>
<feature type="binding site" evidence="9">
    <location>
        <begin position="276"/>
        <end position="277"/>
    </location>
    <ligand>
        <name>substrate</name>
    </ligand>
</feature>
<reference evidence="16" key="1">
    <citation type="journal article" date="2012" name="PLoS Negl. Trop. Dis.">
        <title>Whole genome sequences of three Treponema pallidum ssp. pertenue strains: yaws and syphilis treponemes differ in less than 0.2% of the genome sequence.</title>
        <authorList>
            <person name="Cejkova D."/>
            <person name="Zobanikova M."/>
            <person name="Chen L."/>
            <person name="Pospisilova P."/>
            <person name="Strouhal M."/>
            <person name="Qin X."/>
            <person name="Mikalova L."/>
            <person name="Norris S.J."/>
            <person name="Muzny D.M."/>
            <person name="Gibbs R.A."/>
            <person name="Fulton L.L."/>
            <person name="Sodergren E."/>
            <person name="Weinstock G.M."/>
            <person name="Smajs D."/>
        </authorList>
    </citation>
    <scope>NUCLEOTIDE SEQUENCE [LARGE SCALE GENOMIC DNA]</scope>
    <source>
        <strain evidence="16">Gauthier</strain>
    </source>
</reference>
<evidence type="ECO:0000256" key="2">
    <source>
        <dbReference type="ARBA" id="ARBA00022516"/>
    </source>
</evidence>
<feature type="binding site" evidence="7">
    <location>
        <position position="155"/>
    </location>
    <ligand>
        <name>NADPH</name>
        <dbReference type="ChEBI" id="CHEBI:57783"/>
    </ligand>
</feature>
<evidence type="ECO:0000256" key="1">
    <source>
        <dbReference type="ARBA" id="ARBA00011009"/>
    </source>
</evidence>
<dbReference type="NCBIfam" id="NF000940">
    <property type="entry name" value="PRK00094.1-2"/>
    <property type="match status" value="1"/>
</dbReference>
<feature type="binding site" evidence="7">
    <location>
        <position position="309"/>
    </location>
    <ligand>
        <name>NADPH</name>
        <dbReference type="ChEBI" id="CHEBI:57783"/>
    </ligand>
</feature>
<evidence type="ECO:0000313" key="15">
    <source>
        <dbReference type="EMBL" id="AEZ60288.1"/>
    </source>
</evidence>
<dbReference type="KEGG" id="tpg:TPEGAU_1009"/>
<dbReference type="PANTHER" id="PTHR11728:SF1">
    <property type="entry name" value="GLYCEROL-3-PHOSPHATE DEHYDROGENASE [NAD(+)] 2, CHLOROPLASTIC"/>
    <property type="match status" value="1"/>
</dbReference>
<dbReference type="EC" id="1.1.1.94" evidence="7"/>
<feature type="binding site" evidence="7">
    <location>
        <position position="277"/>
    </location>
    <ligand>
        <name>sn-glycerol 3-phosphate</name>
        <dbReference type="ChEBI" id="CHEBI:57597"/>
    </ligand>
</feature>
<evidence type="ECO:0000259" key="13">
    <source>
        <dbReference type="Pfam" id="PF01210"/>
    </source>
</evidence>
<dbReference type="GO" id="GO:0005829">
    <property type="term" value="C:cytosol"/>
    <property type="evidence" value="ECO:0007669"/>
    <property type="project" value="TreeGrafter"/>
</dbReference>
<feature type="binding site" evidence="7">
    <location>
        <position position="49"/>
    </location>
    <ligand>
        <name>NADPH</name>
        <dbReference type="ChEBI" id="CHEBI:57783"/>
    </ligand>
</feature>
<dbReference type="PIRSF" id="PIRSF000114">
    <property type="entry name" value="Glycerol-3-P_dh"/>
    <property type="match status" value="1"/>
</dbReference>
<evidence type="ECO:0000256" key="12">
    <source>
        <dbReference type="RuleBase" id="RU000439"/>
    </source>
</evidence>
<dbReference type="GO" id="GO:0006650">
    <property type="term" value="P:glycerophospholipid metabolic process"/>
    <property type="evidence" value="ECO:0007669"/>
    <property type="project" value="UniProtKB-UniRule"/>
</dbReference>
<dbReference type="GO" id="GO:0008654">
    <property type="term" value="P:phospholipid biosynthetic process"/>
    <property type="evidence" value="ECO:0007669"/>
    <property type="project" value="UniProtKB-KW"/>
</dbReference>
<protein>
    <recommendedName>
        <fullName evidence="7">Glycerol-3-phosphate dehydrogenase [NAD(P)+]</fullName>
        <ecNumber evidence="7">1.1.1.94</ecNumber>
    </recommendedName>
    <alternativeName>
        <fullName evidence="7">NAD(P)(+)-dependent glycerol-3-phosphate dehydrogenase</fullName>
    </alternativeName>
    <alternativeName>
        <fullName evidence="7">NAD(P)H-dependent dihydroxyacetone-phosphate reductase</fullName>
    </alternativeName>
</protein>
<feature type="binding site" evidence="7">
    <location>
        <position position="265"/>
    </location>
    <ligand>
        <name>sn-glycerol 3-phosphate</name>
        <dbReference type="ChEBI" id="CHEBI:57597"/>
    </ligand>
</feature>
<keyword evidence="2 7" id="KW-0444">Lipid biosynthesis</keyword>
<feature type="binding site" evidence="10">
    <location>
        <position position="155"/>
    </location>
    <ligand>
        <name>NAD(+)</name>
        <dbReference type="ChEBI" id="CHEBI:57540"/>
    </ligand>
</feature>
<dbReference type="GO" id="GO:0051287">
    <property type="term" value="F:NAD binding"/>
    <property type="evidence" value="ECO:0007669"/>
    <property type="project" value="InterPro"/>
</dbReference>
<organism evidence="15 16">
    <name type="scientific">Treponema pallidum subsp. pertenue (strain Gauthier)</name>
    <dbReference type="NCBI Taxonomy" id="491080"/>
    <lineage>
        <taxon>Bacteria</taxon>
        <taxon>Pseudomonadati</taxon>
        <taxon>Spirochaetota</taxon>
        <taxon>Spirochaetia</taxon>
        <taxon>Spirochaetales</taxon>
        <taxon>Treponemataceae</taxon>
        <taxon>Treponema</taxon>
    </lineage>
</organism>
<comment type="catalytic activity">
    <reaction evidence="7">
        <text>sn-glycerol 3-phosphate + NAD(+) = dihydroxyacetone phosphate + NADH + H(+)</text>
        <dbReference type="Rhea" id="RHEA:11092"/>
        <dbReference type="ChEBI" id="CHEBI:15378"/>
        <dbReference type="ChEBI" id="CHEBI:57540"/>
        <dbReference type="ChEBI" id="CHEBI:57597"/>
        <dbReference type="ChEBI" id="CHEBI:57642"/>
        <dbReference type="ChEBI" id="CHEBI:57945"/>
        <dbReference type="EC" id="1.1.1.94"/>
    </reaction>
</comment>
<dbReference type="Proteomes" id="UP000008192">
    <property type="component" value="Chromosome"/>
</dbReference>
<feature type="active site" description="Proton acceptor" evidence="7 8">
    <location>
        <position position="206"/>
    </location>
</feature>
<dbReference type="GO" id="GO:0005975">
    <property type="term" value="P:carbohydrate metabolic process"/>
    <property type="evidence" value="ECO:0007669"/>
    <property type="project" value="InterPro"/>
</dbReference>
<dbReference type="Gene3D" id="3.40.50.720">
    <property type="entry name" value="NAD(P)-binding Rossmann-like Domain"/>
    <property type="match status" value="1"/>
</dbReference>
<name>A0AAU8PHK0_TREPG</name>
<dbReference type="Pfam" id="PF07479">
    <property type="entry name" value="NAD_Gly3P_dh_C"/>
    <property type="match status" value="1"/>
</dbReference>
<feature type="binding site" evidence="7">
    <location>
        <position position="153"/>
    </location>
    <ligand>
        <name>sn-glycerol 3-phosphate</name>
        <dbReference type="ChEBI" id="CHEBI:57597"/>
    </ligand>
</feature>
<dbReference type="EMBL" id="CP002376">
    <property type="protein sequence ID" value="AEZ60288.1"/>
    <property type="molecule type" value="Genomic_DNA"/>
</dbReference>
<keyword evidence="7" id="KW-0963">Cytoplasm</keyword>
<comment type="function">
    <text evidence="7">Catalyzes the reduction of the glycolytic intermediate dihydroxyacetone phosphate (DHAP) to sn-glycerol 3-phosphate (G3P), the key precursor for phospholipid synthesis.</text>
</comment>
<evidence type="ECO:0000256" key="10">
    <source>
        <dbReference type="PIRSR" id="PIRSR000114-3"/>
    </source>
</evidence>
<gene>
    <name evidence="7 15" type="primary">gpsA</name>
    <name evidence="15" type="ordered locus">TPEGAU_1009</name>
</gene>
<dbReference type="InterPro" id="IPR006168">
    <property type="entry name" value="G3P_DH_NAD-dep"/>
</dbReference>
<feature type="binding site" evidence="7">
    <location>
        <position position="33"/>
    </location>
    <ligand>
        <name>NADPH</name>
        <dbReference type="ChEBI" id="CHEBI:57783"/>
    </ligand>
</feature>
<feature type="binding site" evidence="7">
    <location>
        <position position="206"/>
    </location>
    <ligand>
        <name>sn-glycerol 3-phosphate</name>
        <dbReference type="ChEBI" id="CHEBI:57597"/>
    </ligand>
</feature>
<sequence length="356" mass="37879">MASIAILGGGAWGTALAASLTVNGHTVMLWARRRQTCDAINARNENVQYLPGITLPAALCASPDMAYVCAGADLIVLAVPSCYLAEVAALMNTTPRFQRLRTAAVGQEYPLIGILTKGFIPDQEGMPHLITDALGALLPSGAHGQLVYISGPSHAQEVAQGKVTGLIAASQNPMAAIRVRELLRSKRVQVYSSLDVVGVQVCAAVKNVIAIAFGLLDAMAEHSEAFGDNTESMLLAAGLNEIQTIGKQLGSTHPETFTSLAGIGDLDVTCRSAYGRNRRFGRDIVHKGILDSFSGIQDLVSRLPEVGYLAEGVVACMHVQRLAERDRLKVPICAGLYAILNREKGADTFMQEILGW</sequence>
<evidence type="ECO:0000313" key="16">
    <source>
        <dbReference type="Proteomes" id="UP000008192"/>
    </source>
</evidence>
<feature type="binding site" evidence="7">
    <location>
        <position position="117"/>
    </location>
    <ligand>
        <name>sn-glycerol 3-phosphate</name>
        <dbReference type="ChEBI" id="CHEBI:57597"/>
    </ligand>
</feature>
<keyword evidence="4 7" id="KW-0443">Lipid metabolism</keyword>
<dbReference type="InterPro" id="IPR013328">
    <property type="entry name" value="6PGD_dom2"/>
</dbReference>
<comment type="similarity">
    <text evidence="1 7 11">Belongs to the NAD-dependent glycerol-3-phosphate dehydrogenase family.</text>
</comment>
<feature type="binding site" evidence="7">
    <location>
        <position position="311"/>
    </location>
    <ligand>
        <name>NADPH</name>
        <dbReference type="ChEBI" id="CHEBI:57783"/>
    </ligand>
</feature>
<evidence type="ECO:0000256" key="4">
    <source>
        <dbReference type="ARBA" id="ARBA00023098"/>
    </source>
</evidence>
<feature type="binding site" evidence="7">
    <location>
        <position position="32"/>
    </location>
    <ligand>
        <name>NADPH</name>
        <dbReference type="ChEBI" id="CHEBI:57783"/>
    </ligand>
</feature>
<evidence type="ECO:0000259" key="14">
    <source>
        <dbReference type="Pfam" id="PF07479"/>
    </source>
</evidence>
<dbReference type="GeneID" id="93876756"/>
<feature type="domain" description="Glycerol-3-phosphate dehydrogenase NAD-dependent N-terminal" evidence="13">
    <location>
        <begin position="3"/>
        <end position="175"/>
    </location>
</feature>
<dbReference type="GO" id="GO:0047952">
    <property type="term" value="F:glycerol-3-phosphate dehydrogenase [NAD(P)+] activity"/>
    <property type="evidence" value="ECO:0007669"/>
    <property type="project" value="UniProtKB-UniRule"/>
</dbReference>
<evidence type="ECO:0000256" key="11">
    <source>
        <dbReference type="RuleBase" id="RU000437"/>
    </source>
</evidence>
<feature type="domain" description="Glycerol-3-phosphate dehydrogenase NAD-dependent C-terminal" evidence="14">
    <location>
        <begin position="195"/>
        <end position="350"/>
    </location>
</feature>